<dbReference type="InterPro" id="IPR013766">
    <property type="entry name" value="Thioredoxin_domain"/>
</dbReference>
<dbReference type="InterPro" id="IPR050553">
    <property type="entry name" value="Thioredoxin_ResA/DsbE_sf"/>
</dbReference>
<protein>
    <submittedName>
        <fullName evidence="3">TlpA family protein disulfide reductase</fullName>
    </submittedName>
</protein>
<dbReference type="PANTHER" id="PTHR42852:SF18">
    <property type="entry name" value="CHROMOSOME UNDETERMINED SCAFFOLD_47, WHOLE GENOME SHOTGUN SEQUENCE"/>
    <property type="match status" value="1"/>
</dbReference>
<keyword evidence="4" id="KW-1185">Reference proteome</keyword>
<dbReference type="Gene3D" id="3.40.30.10">
    <property type="entry name" value="Glutaredoxin"/>
    <property type="match status" value="1"/>
</dbReference>
<keyword evidence="1" id="KW-0732">Signal</keyword>
<evidence type="ECO:0000259" key="2">
    <source>
        <dbReference type="PROSITE" id="PS51352"/>
    </source>
</evidence>
<comment type="caution">
    <text evidence="3">The sequence shown here is derived from an EMBL/GenBank/DDBJ whole genome shotgun (WGS) entry which is preliminary data.</text>
</comment>
<dbReference type="PROSITE" id="PS51352">
    <property type="entry name" value="THIOREDOXIN_2"/>
    <property type="match status" value="1"/>
</dbReference>
<proteinExistence type="predicted"/>
<dbReference type="RefSeq" id="WP_147932495.1">
    <property type="nucleotide sequence ID" value="NZ_VOXD01000041.1"/>
</dbReference>
<gene>
    <name evidence="3" type="ORF">FUA23_19715</name>
</gene>
<feature type="signal peptide" evidence="1">
    <location>
        <begin position="1"/>
        <end position="21"/>
    </location>
</feature>
<dbReference type="EMBL" id="VOXD01000041">
    <property type="protein sequence ID" value="TXF86271.1"/>
    <property type="molecule type" value="Genomic_DNA"/>
</dbReference>
<evidence type="ECO:0000313" key="4">
    <source>
        <dbReference type="Proteomes" id="UP000321907"/>
    </source>
</evidence>
<dbReference type="Proteomes" id="UP000321907">
    <property type="component" value="Unassembled WGS sequence"/>
</dbReference>
<dbReference type="AlphaFoldDB" id="A0A5C7F6B6"/>
<evidence type="ECO:0000313" key="3">
    <source>
        <dbReference type="EMBL" id="TXF86271.1"/>
    </source>
</evidence>
<dbReference type="GO" id="GO:0016209">
    <property type="term" value="F:antioxidant activity"/>
    <property type="evidence" value="ECO:0007669"/>
    <property type="project" value="InterPro"/>
</dbReference>
<evidence type="ECO:0000256" key="1">
    <source>
        <dbReference type="SAM" id="SignalP"/>
    </source>
</evidence>
<dbReference type="GO" id="GO:0016491">
    <property type="term" value="F:oxidoreductase activity"/>
    <property type="evidence" value="ECO:0007669"/>
    <property type="project" value="InterPro"/>
</dbReference>
<dbReference type="CDD" id="cd02966">
    <property type="entry name" value="TlpA_like_family"/>
    <property type="match status" value="1"/>
</dbReference>
<feature type="domain" description="Thioredoxin" evidence="2">
    <location>
        <begin position="17"/>
        <end position="162"/>
    </location>
</feature>
<dbReference type="InterPro" id="IPR036249">
    <property type="entry name" value="Thioredoxin-like_sf"/>
</dbReference>
<dbReference type="OrthoDB" id="9815205at2"/>
<reference evidence="3 4" key="1">
    <citation type="submission" date="2019-08" db="EMBL/GenBank/DDBJ databases">
        <title>Lewinella sp. strain SSH13 Genome sequencing and assembly.</title>
        <authorList>
            <person name="Kim I."/>
        </authorList>
    </citation>
    <scope>NUCLEOTIDE SEQUENCE [LARGE SCALE GENOMIC DNA]</scope>
    <source>
        <strain evidence="3 4">SSH13</strain>
    </source>
</reference>
<dbReference type="PANTHER" id="PTHR42852">
    <property type="entry name" value="THIOL:DISULFIDE INTERCHANGE PROTEIN DSBE"/>
    <property type="match status" value="1"/>
</dbReference>
<accession>A0A5C7F6B6</accession>
<dbReference type="Pfam" id="PF00578">
    <property type="entry name" value="AhpC-TSA"/>
    <property type="match status" value="1"/>
</dbReference>
<dbReference type="InterPro" id="IPR000866">
    <property type="entry name" value="AhpC/TSA"/>
</dbReference>
<name>A0A5C7F6B6_9BACT</name>
<organism evidence="3 4">
    <name type="scientific">Neolewinella aurantiaca</name>
    <dbReference type="NCBI Taxonomy" id="2602767"/>
    <lineage>
        <taxon>Bacteria</taxon>
        <taxon>Pseudomonadati</taxon>
        <taxon>Bacteroidota</taxon>
        <taxon>Saprospiria</taxon>
        <taxon>Saprospirales</taxon>
        <taxon>Lewinellaceae</taxon>
        <taxon>Neolewinella</taxon>
    </lineage>
</organism>
<feature type="chain" id="PRO_5023011028" evidence="1">
    <location>
        <begin position="22"/>
        <end position="162"/>
    </location>
</feature>
<dbReference type="SUPFAM" id="SSF52833">
    <property type="entry name" value="Thioredoxin-like"/>
    <property type="match status" value="1"/>
</dbReference>
<sequence>MLKQFFLASMLLFAVTLGAQKAFPTPDLVTLDQQPVALSDYVGNGKPTVIAVWATWCQPCHMELDDMKSYLTKWETEYGAQVLAISVDKRHMVNRIKPLVSRKGWDYNILVDTEGKLQGKLGFRSIPQMYILNGEGEIIKSFTGYQSKRELQVEKAIKKLTE</sequence>